<keyword evidence="10" id="KW-1185">Reference proteome</keyword>
<comment type="similarity">
    <text evidence="2 7">Belongs to the IL-15/IL-21 family.</text>
</comment>
<evidence type="ECO:0000256" key="3">
    <source>
        <dbReference type="ARBA" id="ARBA00022514"/>
    </source>
</evidence>
<evidence type="ECO:0000313" key="9">
    <source>
        <dbReference type="EMBL" id="KAJ8382367.1"/>
    </source>
</evidence>
<keyword evidence="4" id="KW-0964">Secreted</keyword>
<evidence type="ECO:0000256" key="7">
    <source>
        <dbReference type="RuleBase" id="RU003453"/>
    </source>
</evidence>
<dbReference type="GO" id="GO:0005126">
    <property type="term" value="F:cytokine receptor binding"/>
    <property type="evidence" value="ECO:0007669"/>
    <property type="project" value="InterPro"/>
</dbReference>
<reference evidence="9" key="1">
    <citation type="journal article" date="2023" name="Science">
        <title>Genome structures resolve the early diversification of teleost fishes.</title>
        <authorList>
            <person name="Parey E."/>
            <person name="Louis A."/>
            <person name="Montfort J."/>
            <person name="Bouchez O."/>
            <person name="Roques C."/>
            <person name="Iampietro C."/>
            <person name="Lluch J."/>
            <person name="Castinel A."/>
            <person name="Donnadieu C."/>
            <person name="Desvignes T."/>
            <person name="Floi Bucao C."/>
            <person name="Jouanno E."/>
            <person name="Wen M."/>
            <person name="Mejri S."/>
            <person name="Dirks R."/>
            <person name="Jansen H."/>
            <person name="Henkel C."/>
            <person name="Chen W.J."/>
            <person name="Zahm M."/>
            <person name="Cabau C."/>
            <person name="Klopp C."/>
            <person name="Thompson A.W."/>
            <person name="Robinson-Rechavi M."/>
            <person name="Braasch I."/>
            <person name="Lecointre G."/>
            <person name="Bobe J."/>
            <person name="Postlethwait J.H."/>
            <person name="Berthelot C."/>
            <person name="Roest Crollius H."/>
            <person name="Guiguen Y."/>
        </authorList>
    </citation>
    <scope>NUCLEOTIDE SEQUENCE</scope>
    <source>
        <strain evidence="9">WJC10195</strain>
    </source>
</reference>
<dbReference type="Pfam" id="PF02372">
    <property type="entry name" value="IL15"/>
    <property type="match status" value="1"/>
</dbReference>
<dbReference type="InterPro" id="IPR003443">
    <property type="entry name" value="IL-15/IL-21_fam"/>
</dbReference>
<feature type="signal peptide" evidence="8">
    <location>
        <begin position="1"/>
        <end position="20"/>
    </location>
</feature>
<evidence type="ECO:0000256" key="4">
    <source>
        <dbReference type="ARBA" id="ARBA00022525"/>
    </source>
</evidence>
<comment type="caution">
    <text evidence="9">The sequence shown here is derived from an EMBL/GenBank/DDBJ whole genome shotgun (WGS) entry which is preliminary data.</text>
</comment>
<evidence type="ECO:0000256" key="2">
    <source>
        <dbReference type="ARBA" id="ARBA00006050"/>
    </source>
</evidence>
<evidence type="ECO:0000256" key="8">
    <source>
        <dbReference type="SAM" id="SignalP"/>
    </source>
</evidence>
<keyword evidence="6" id="KW-1015">Disulfide bond</keyword>
<dbReference type="GO" id="GO:0005615">
    <property type="term" value="C:extracellular space"/>
    <property type="evidence" value="ECO:0007669"/>
    <property type="project" value="UniProtKB-KW"/>
</dbReference>
<sequence length="144" mass="16486">MKNLTGITALLLILSVSLHGHPVDKRPFDDEILKLHEKFSNITWTATVQLYTPEEVQEDCLRNALECFRKGLDTLNKECKEDLEKHPDTIDALVEFLNEAAENNGPMETSKTTNRCVCEAYRRMPLQNFTSQLGFMIKRVNSQS</sequence>
<feature type="chain" id="PRO_5040502582" description="Interleukin" evidence="8">
    <location>
        <begin position="21"/>
        <end position="144"/>
    </location>
</feature>
<dbReference type="GO" id="GO:0006955">
    <property type="term" value="P:immune response"/>
    <property type="evidence" value="ECO:0007669"/>
    <property type="project" value="InterPro"/>
</dbReference>
<dbReference type="SUPFAM" id="SSF47266">
    <property type="entry name" value="4-helical cytokines"/>
    <property type="match status" value="1"/>
</dbReference>
<name>A0A9Q1GFQ5_SYNKA</name>
<proteinExistence type="inferred from homology"/>
<gene>
    <name evidence="9" type="ORF">SKAU_G00031450</name>
</gene>
<dbReference type="AlphaFoldDB" id="A0A9Q1GFQ5"/>
<protein>
    <recommendedName>
        <fullName evidence="7">Interleukin</fullName>
    </recommendedName>
</protein>
<dbReference type="InterPro" id="IPR009079">
    <property type="entry name" value="4_helix_cytokine-like_core"/>
</dbReference>
<evidence type="ECO:0000313" key="10">
    <source>
        <dbReference type="Proteomes" id="UP001152622"/>
    </source>
</evidence>
<keyword evidence="3 7" id="KW-0202">Cytokine</keyword>
<dbReference type="GO" id="GO:0005125">
    <property type="term" value="F:cytokine activity"/>
    <property type="evidence" value="ECO:0007669"/>
    <property type="project" value="UniProtKB-KW"/>
</dbReference>
<comment type="subcellular location">
    <subcellularLocation>
        <location evidence="1">Secreted</location>
    </subcellularLocation>
</comment>
<dbReference type="EMBL" id="JAINUF010000001">
    <property type="protein sequence ID" value="KAJ8382367.1"/>
    <property type="molecule type" value="Genomic_DNA"/>
</dbReference>
<evidence type="ECO:0000256" key="6">
    <source>
        <dbReference type="ARBA" id="ARBA00023157"/>
    </source>
</evidence>
<accession>A0A9Q1GFQ5</accession>
<organism evidence="9 10">
    <name type="scientific">Synaphobranchus kaupii</name>
    <name type="common">Kaup's arrowtooth eel</name>
    <dbReference type="NCBI Taxonomy" id="118154"/>
    <lineage>
        <taxon>Eukaryota</taxon>
        <taxon>Metazoa</taxon>
        <taxon>Chordata</taxon>
        <taxon>Craniata</taxon>
        <taxon>Vertebrata</taxon>
        <taxon>Euteleostomi</taxon>
        <taxon>Actinopterygii</taxon>
        <taxon>Neopterygii</taxon>
        <taxon>Teleostei</taxon>
        <taxon>Anguilliformes</taxon>
        <taxon>Synaphobranchidae</taxon>
        <taxon>Synaphobranchus</taxon>
    </lineage>
</organism>
<dbReference type="Gene3D" id="1.20.1250.70">
    <property type="entry name" value="Interleukin-15/Interleukin-21"/>
    <property type="match status" value="1"/>
</dbReference>
<keyword evidence="5 8" id="KW-0732">Signal</keyword>
<dbReference type="OrthoDB" id="8955076at2759"/>
<dbReference type="Proteomes" id="UP001152622">
    <property type="component" value="Chromosome 1"/>
</dbReference>
<evidence type="ECO:0000256" key="5">
    <source>
        <dbReference type="ARBA" id="ARBA00022729"/>
    </source>
</evidence>
<evidence type="ECO:0000256" key="1">
    <source>
        <dbReference type="ARBA" id="ARBA00004613"/>
    </source>
</evidence>